<proteinExistence type="predicted"/>
<sequence length="79" mass="8986">MIVFVYVDSHPTLPQNCIIEHFQTLKSGALIFTQSTLCHKLWDRETLEAHVHNNPTALSLKCPHIVTRPDIEQALVLLV</sequence>
<dbReference type="HOGENOM" id="CLU_018294_8_2_1"/>
<reference evidence="1 2" key="1">
    <citation type="submission" date="2014-04" db="EMBL/GenBank/DDBJ databases">
        <authorList>
            <consortium name="DOE Joint Genome Institute"/>
            <person name="Kuo A."/>
            <person name="Kohler A."/>
            <person name="Jargeat P."/>
            <person name="Nagy L.G."/>
            <person name="Floudas D."/>
            <person name="Copeland A."/>
            <person name="Barry K.W."/>
            <person name="Cichocki N."/>
            <person name="Veneault-Fourrey C."/>
            <person name="LaButti K."/>
            <person name="Lindquist E.A."/>
            <person name="Lipzen A."/>
            <person name="Lundell T."/>
            <person name="Morin E."/>
            <person name="Murat C."/>
            <person name="Sun H."/>
            <person name="Tunlid A."/>
            <person name="Henrissat B."/>
            <person name="Grigoriev I.V."/>
            <person name="Hibbett D.S."/>
            <person name="Martin F."/>
            <person name="Nordberg H.P."/>
            <person name="Cantor M.N."/>
            <person name="Hua S.X."/>
        </authorList>
    </citation>
    <scope>NUCLEOTIDE SEQUENCE [LARGE SCALE GENOMIC DNA]</scope>
    <source>
        <strain evidence="1 2">Ve08.2h10</strain>
    </source>
</reference>
<name>A0A0D0DUA7_9AGAM</name>
<dbReference type="InParanoid" id="A0A0D0DUA7"/>
<evidence type="ECO:0000313" key="2">
    <source>
        <dbReference type="Proteomes" id="UP000054538"/>
    </source>
</evidence>
<organism evidence="1 2">
    <name type="scientific">Paxillus rubicundulus Ve08.2h10</name>
    <dbReference type="NCBI Taxonomy" id="930991"/>
    <lineage>
        <taxon>Eukaryota</taxon>
        <taxon>Fungi</taxon>
        <taxon>Dikarya</taxon>
        <taxon>Basidiomycota</taxon>
        <taxon>Agaricomycotina</taxon>
        <taxon>Agaricomycetes</taxon>
        <taxon>Agaricomycetidae</taxon>
        <taxon>Boletales</taxon>
        <taxon>Paxilineae</taxon>
        <taxon>Paxillaceae</taxon>
        <taxon>Paxillus</taxon>
    </lineage>
</organism>
<protein>
    <submittedName>
        <fullName evidence="1">Uncharacterized protein</fullName>
    </submittedName>
</protein>
<dbReference type="AlphaFoldDB" id="A0A0D0DUA7"/>
<keyword evidence="2" id="KW-1185">Reference proteome</keyword>
<reference evidence="2" key="2">
    <citation type="submission" date="2015-01" db="EMBL/GenBank/DDBJ databases">
        <title>Evolutionary Origins and Diversification of the Mycorrhizal Mutualists.</title>
        <authorList>
            <consortium name="DOE Joint Genome Institute"/>
            <consortium name="Mycorrhizal Genomics Consortium"/>
            <person name="Kohler A."/>
            <person name="Kuo A."/>
            <person name="Nagy L.G."/>
            <person name="Floudas D."/>
            <person name="Copeland A."/>
            <person name="Barry K.W."/>
            <person name="Cichocki N."/>
            <person name="Veneault-Fourrey C."/>
            <person name="LaButti K."/>
            <person name="Lindquist E.A."/>
            <person name="Lipzen A."/>
            <person name="Lundell T."/>
            <person name="Morin E."/>
            <person name="Murat C."/>
            <person name="Riley R."/>
            <person name="Ohm R."/>
            <person name="Sun H."/>
            <person name="Tunlid A."/>
            <person name="Henrissat B."/>
            <person name="Grigoriev I.V."/>
            <person name="Hibbett D.S."/>
            <person name="Martin F."/>
        </authorList>
    </citation>
    <scope>NUCLEOTIDE SEQUENCE [LARGE SCALE GENOMIC DNA]</scope>
    <source>
        <strain evidence="2">Ve08.2h10</strain>
    </source>
</reference>
<accession>A0A0D0DUA7</accession>
<gene>
    <name evidence="1" type="ORF">PAXRUDRAFT_147134</name>
</gene>
<dbReference type="EMBL" id="KN825270">
    <property type="protein sequence ID" value="KIK92526.1"/>
    <property type="molecule type" value="Genomic_DNA"/>
</dbReference>
<dbReference type="Proteomes" id="UP000054538">
    <property type="component" value="Unassembled WGS sequence"/>
</dbReference>
<dbReference type="OrthoDB" id="162969at2759"/>
<evidence type="ECO:0000313" key="1">
    <source>
        <dbReference type="EMBL" id="KIK92526.1"/>
    </source>
</evidence>